<keyword evidence="4" id="KW-0472">Membrane</keyword>
<protein>
    <submittedName>
        <fullName evidence="9">Putative outer membrane starch-binding protein</fullName>
    </submittedName>
</protein>
<dbReference type="EMBL" id="RBIQ01000007">
    <property type="protein sequence ID" value="RKR15333.1"/>
    <property type="molecule type" value="Genomic_DNA"/>
</dbReference>
<dbReference type="RefSeq" id="WP_121065330.1">
    <property type="nucleotide sequence ID" value="NZ_RBIQ01000007.1"/>
</dbReference>
<keyword evidence="5" id="KW-0998">Cell outer membrane</keyword>
<name>A0A495EFM4_9FLAO</name>
<accession>A0A495EFM4</accession>
<comment type="similarity">
    <text evidence="2">Belongs to the SusD family.</text>
</comment>
<reference evidence="9 10" key="1">
    <citation type="submission" date="2018-10" db="EMBL/GenBank/DDBJ databases">
        <title>Genomic Encyclopedia of Archaeal and Bacterial Type Strains, Phase II (KMG-II): from individual species to whole genera.</title>
        <authorList>
            <person name="Goeker M."/>
        </authorList>
    </citation>
    <scope>NUCLEOTIDE SEQUENCE [LARGE SCALE GENOMIC DNA]</scope>
    <source>
        <strain evidence="9 10">DSM 25230</strain>
    </source>
</reference>
<dbReference type="InterPro" id="IPR033985">
    <property type="entry name" value="SusD-like_N"/>
</dbReference>
<comment type="caution">
    <text evidence="9">The sequence shown here is derived from an EMBL/GenBank/DDBJ whole genome shotgun (WGS) entry which is preliminary data.</text>
</comment>
<evidence type="ECO:0000256" key="5">
    <source>
        <dbReference type="ARBA" id="ARBA00023237"/>
    </source>
</evidence>
<keyword evidence="10" id="KW-1185">Reference proteome</keyword>
<proteinExistence type="inferred from homology"/>
<evidence type="ECO:0000256" key="4">
    <source>
        <dbReference type="ARBA" id="ARBA00023136"/>
    </source>
</evidence>
<evidence type="ECO:0000259" key="7">
    <source>
        <dbReference type="Pfam" id="PF07980"/>
    </source>
</evidence>
<dbReference type="CDD" id="cd08977">
    <property type="entry name" value="SusD"/>
    <property type="match status" value="1"/>
</dbReference>
<feature type="signal peptide" evidence="6">
    <location>
        <begin position="1"/>
        <end position="18"/>
    </location>
</feature>
<evidence type="ECO:0000256" key="6">
    <source>
        <dbReference type="SAM" id="SignalP"/>
    </source>
</evidence>
<dbReference type="AlphaFoldDB" id="A0A495EFM4"/>
<dbReference type="SUPFAM" id="SSF48452">
    <property type="entry name" value="TPR-like"/>
    <property type="match status" value="1"/>
</dbReference>
<dbReference type="PROSITE" id="PS51257">
    <property type="entry name" value="PROKAR_LIPOPROTEIN"/>
    <property type="match status" value="1"/>
</dbReference>
<feature type="chain" id="PRO_5019810473" evidence="6">
    <location>
        <begin position="19"/>
        <end position="438"/>
    </location>
</feature>
<feature type="domain" description="SusD-like N-terminal" evidence="8">
    <location>
        <begin position="22"/>
        <end position="201"/>
    </location>
</feature>
<dbReference type="InterPro" id="IPR012944">
    <property type="entry name" value="SusD_RagB_dom"/>
</dbReference>
<dbReference type="Proteomes" id="UP000269412">
    <property type="component" value="Unassembled WGS sequence"/>
</dbReference>
<keyword evidence="3 6" id="KW-0732">Signal</keyword>
<evidence type="ECO:0000256" key="2">
    <source>
        <dbReference type="ARBA" id="ARBA00006275"/>
    </source>
</evidence>
<dbReference type="OrthoDB" id="5694214at2"/>
<feature type="domain" description="RagB/SusD" evidence="7">
    <location>
        <begin position="319"/>
        <end position="438"/>
    </location>
</feature>
<evidence type="ECO:0000256" key="1">
    <source>
        <dbReference type="ARBA" id="ARBA00004442"/>
    </source>
</evidence>
<dbReference type="GO" id="GO:0009279">
    <property type="term" value="C:cell outer membrane"/>
    <property type="evidence" value="ECO:0007669"/>
    <property type="project" value="UniProtKB-SubCell"/>
</dbReference>
<dbReference type="Pfam" id="PF07980">
    <property type="entry name" value="SusD_RagB"/>
    <property type="match status" value="1"/>
</dbReference>
<gene>
    <name evidence="9" type="ORF">CLV91_1417</name>
</gene>
<evidence type="ECO:0000259" key="8">
    <source>
        <dbReference type="Pfam" id="PF14322"/>
    </source>
</evidence>
<evidence type="ECO:0000256" key="3">
    <source>
        <dbReference type="ARBA" id="ARBA00022729"/>
    </source>
</evidence>
<organism evidence="9 10">
    <name type="scientific">Maribacter vaceletii</name>
    <dbReference type="NCBI Taxonomy" id="1206816"/>
    <lineage>
        <taxon>Bacteria</taxon>
        <taxon>Pseudomonadati</taxon>
        <taxon>Bacteroidota</taxon>
        <taxon>Flavobacteriia</taxon>
        <taxon>Flavobacteriales</taxon>
        <taxon>Flavobacteriaceae</taxon>
        <taxon>Maribacter</taxon>
    </lineage>
</organism>
<dbReference type="InterPro" id="IPR011990">
    <property type="entry name" value="TPR-like_helical_dom_sf"/>
</dbReference>
<dbReference type="Gene3D" id="1.25.40.390">
    <property type="match status" value="2"/>
</dbReference>
<evidence type="ECO:0000313" key="9">
    <source>
        <dbReference type="EMBL" id="RKR15333.1"/>
    </source>
</evidence>
<dbReference type="Pfam" id="PF14322">
    <property type="entry name" value="SusD-like_3"/>
    <property type="match status" value="1"/>
</dbReference>
<comment type="subcellular location">
    <subcellularLocation>
        <location evidence="1">Cell outer membrane</location>
    </subcellularLocation>
</comment>
<evidence type="ECO:0000313" key="10">
    <source>
        <dbReference type="Proteomes" id="UP000269412"/>
    </source>
</evidence>
<sequence length="438" mass="47017">MKKIYILLGSLFFMTACSTDLDQSPSNIASADSLTDFTGVLNAAYYYQLSTSAPMALMGDFRADNALMLESPNADIDVFNNALPSQEDQFFGPFYTALYKSILSANIVIENSTNETDVAEAKFLRGLSYFKLVTAFGDVPVNLSASPSLTDTESLARQPKASIYSNVIIPDLTDAMAVLSTEIVDGRASKYAAQGILGKVYATMGEYSNAVPHLADVVNGAAGAGIVLEPNFSEIFGVANEVGNTEIIFATQKSASIADEYNFATDFSGWFSGNDSKSDFPIDADLIAAFDAAGDVTRKAVTLDAVGTRAIKFPIDGADDHDWIELRLADVILLYAEALNETGSPASTVLPLLDDIRTRAGLASLTGTATTQAEVRQVILDERRLELALEGHRWFDLIRAGAVDVEMGEAVNTNYYLFPIPVSEVLATNGVITQNPGY</sequence>